<name>A0A081R763_STROR</name>
<dbReference type="AlphaFoldDB" id="A0A081R763"/>
<dbReference type="RefSeq" id="WP_042902014.1">
    <property type="nucleotide sequence ID" value="NZ_JPGB01000003.1"/>
</dbReference>
<keyword evidence="1" id="KW-0472">Membrane</keyword>
<evidence type="ECO:0008006" key="4">
    <source>
        <dbReference type="Google" id="ProtNLM"/>
    </source>
</evidence>
<feature type="transmembrane region" description="Helical" evidence="1">
    <location>
        <begin position="113"/>
        <end position="132"/>
    </location>
</feature>
<dbReference type="InterPro" id="IPR021697">
    <property type="entry name" value="DUF3278"/>
</dbReference>
<organism evidence="2 3">
    <name type="scientific">Streptococcus oralis</name>
    <dbReference type="NCBI Taxonomy" id="1303"/>
    <lineage>
        <taxon>Bacteria</taxon>
        <taxon>Bacillati</taxon>
        <taxon>Bacillota</taxon>
        <taxon>Bacilli</taxon>
        <taxon>Lactobacillales</taxon>
        <taxon>Streptococcaceae</taxon>
        <taxon>Streptococcus</taxon>
    </lineage>
</organism>
<feature type="transmembrane region" description="Helical" evidence="1">
    <location>
        <begin position="152"/>
        <end position="173"/>
    </location>
</feature>
<proteinExistence type="predicted"/>
<sequence>MKKEDLTTRLLKLFFHIQGPFDECRQEIIYKAGARALIQIVYSSLLLFLFYLLFGRFIELVRDAMPYLYFGLIFVLSSRARLAVRDLHLDKDDPSEIHHKSYSKSQIKVRSRGVFISIPIGLFILSAFHKLFVQHLPLDTFWDNLSQFDKMLPLLVLGLGIGAIFGTMTYAFLSEHEMKHSESGMHKENIEK</sequence>
<evidence type="ECO:0000313" key="3">
    <source>
        <dbReference type="Proteomes" id="UP000028098"/>
    </source>
</evidence>
<keyword evidence="1" id="KW-1133">Transmembrane helix</keyword>
<gene>
    <name evidence="2" type="ORF">SK143_0194</name>
</gene>
<accession>A0A081R763</accession>
<dbReference type="Pfam" id="PF11683">
    <property type="entry name" value="DUF3278"/>
    <property type="match status" value="1"/>
</dbReference>
<feature type="transmembrane region" description="Helical" evidence="1">
    <location>
        <begin position="36"/>
        <end position="58"/>
    </location>
</feature>
<protein>
    <recommendedName>
        <fullName evidence="4">DUF3278 domain-containing protein</fullName>
    </recommendedName>
</protein>
<evidence type="ECO:0000313" key="2">
    <source>
        <dbReference type="EMBL" id="KEQ51036.1"/>
    </source>
</evidence>
<evidence type="ECO:0000256" key="1">
    <source>
        <dbReference type="SAM" id="Phobius"/>
    </source>
</evidence>
<reference evidence="2 3" key="1">
    <citation type="submission" date="2014-05" db="EMBL/GenBank/DDBJ databases">
        <authorList>
            <person name="Daugherty S.C."/>
            <person name="Tallon L.J."/>
            <person name="Sadzewicz L."/>
            <person name="Kilian M."/>
            <person name="Tettelin H."/>
        </authorList>
    </citation>
    <scope>NUCLEOTIDE SEQUENCE [LARGE SCALE GENOMIC DNA]</scope>
    <source>
        <strain evidence="2 3">SK143</strain>
    </source>
</reference>
<dbReference type="PATRIC" id="fig|1303.44.peg.163"/>
<feature type="transmembrane region" description="Helical" evidence="1">
    <location>
        <begin position="64"/>
        <end position="82"/>
    </location>
</feature>
<dbReference type="EMBL" id="JPGB01000003">
    <property type="protein sequence ID" value="KEQ51036.1"/>
    <property type="molecule type" value="Genomic_DNA"/>
</dbReference>
<comment type="caution">
    <text evidence="2">The sequence shown here is derived from an EMBL/GenBank/DDBJ whole genome shotgun (WGS) entry which is preliminary data.</text>
</comment>
<dbReference type="Proteomes" id="UP000028098">
    <property type="component" value="Unassembled WGS sequence"/>
</dbReference>
<keyword evidence="1" id="KW-0812">Transmembrane</keyword>